<evidence type="ECO:0000256" key="3">
    <source>
        <dbReference type="ARBA" id="ARBA00023082"/>
    </source>
</evidence>
<evidence type="ECO:0000256" key="1">
    <source>
        <dbReference type="ARBA" id="ARBA00010641"/>
    </source>
</evidence>
<evidence type="ECO:0000313" key="8">
    <source>
        <dbReference type="Proteomes" id="UP000663935"/>
    </source>
</evidence>
<evidence type="ECO:0000313" key="7">
    <source>
        <dbReference type="EMBL" id="QTD36451.1"/>
    </source>
</evidence>
<dbReference type="InterPro" id="IPR039425">
    <property type="entry name" value="RNA_pol_sigma-70-like"/>
</dbReference>
<sequence length="190" mass="22486">MTFKEIWDKHKSHLLNFIKTKMDDENIAEDVLQEVNLKLIENLNRKTEIKNYKTWIFQVARNTIADYYRKNKRYSELPINESEITNSSTCFCDLTGFVIQTYLPEKYSRPLFLSDIEQKPQQEIAEILNLSLTATKSRIQRGRKKLKELVNKCIDISYNNKGQVSDFQLKNNCELPQELKNEMARINFIP</sequence>
<dbReference type="InterPro" id="IPR013249">
    <property type="entry name" value="RNA_pol_sigma70_r4_t2"/>
</dbReference>
<dbReference type="InterPro" id="IPR007627">
    <property type="entry name" value="RNA_pol_sigma70_r2"/>
</dbReference>
<dbReference type="InterPro" id="IPR013324">
    <property type="entry name" value="RNA_pol_sigma_r3/r4-like"/>
</dbReference>
<feature type="domain" description="RNA polymerase sigma-70 region 2" evidence="5">
    <location>
        <begin position="8"/>
        <end position="73"/>
    </location>
</feature>
<dbReference type="PANTHER" id="PTHR43133">
    <property type="entry name" value="RNA POLYMERASE ECF-TYPE SIGMA FACTO"/>
    <property type="match status" value="1"/>
</dbReference>
<gene>
    <name evidence="7" type="ORF">JL193_09810</name>
</gene>
<dbReference type="RefSeq" id="WP_207970639.1">
    <property type="nucleotide sequence ID" value="NZ_CP071795.1"/>
</dbReference>
<dbReference type="CDD" id="cd06171">
    <property type="entry name" value="Sigma70_r4"/>
    <property type="match status" value="1"/>
</dbReference>
<dbReference type="Pfam" id="PF08281">
    <property type="entry name" value="Sigma70_r4_2"/>
    <property type="match status" value="1"/>
</dbReference>
<keyword evidence="8" id="KW-1185">Reference proteome</keyword>
<name>A0ABX7SU11_9FLAO</name>
<keyword evidence="4" id="KW-0804">Transcription</keyword>
<reference evidence="7 8" key="1">
    <citation type="submission" date="2021-03" db="EMBL/GenBank/DDBJ databases">
        <title>Complete genome of Polaribacter_sp.G4M1.</title>
        <authorList>
            <person name="Jeong S.W."/>
            <person name="Bae J.W."/>
        </authorList>
    </citation>
    <scope>NUCLEOTIDE SEQUENCE [LARGE SCALE GENOMIC DNA]</scope>
    <source>
        <strain evidence="7 8">G4M1</strain>
    </source>
</reference>
<dbReference type="InterPro" id="IPR036388">
    <property type="entry name" value="WH-like_DNA-bd_sf"/>
</dbReference>
<keyword evidence="3" id="KW-0731">Sigma factor</keyword>
<dbReference type="SUPFAM" id="SSF88659">
    <property type="entry name" value="Sigma3 and sigma4 domains of RNA polymerase sigma factors"/>
    <property type="match status" value="1"/>
</dbReference>
<evidence type="ECO:0000256" key="2">
    <source>
        <dbReference type="ARBA" id="ARBA00023015"/>
    </source>
</evidence>
<dbReference type="InterPro" id="IPR014284">
    <property type="entry name" value="RNA_pol_sigma-70_dom"/>
</dbReference>
<dbReference type="InterPro" id="IPR013325">
    <property type="entry name" value="RNA_pol_sigma_r2"/>
</dbReference>
<evidence type="ECO:0000259" key="5">
    <source>
        <dbReference type="Pfam" id="PF04542"/>
    </source>
</evidence>
<dbReference type="Pfam" id="PF04542">
    <property type="entry name" value="Sigma70_r2"/>
    <property type="match status" value="1"/>
</dbReference>
<evidence type="ECO:0000259" key="6">
    <source>
        <dbReference type="Pfam" id="PF08281"/>
    </source>
</evidence>
<feature type="domain" description="RNA polymerase sigma factor 70 region 4 type 2" evidence="6">
    <location>
        <begin position="103"/>
        <end position="146"/>
    </location>
</feature>
<dbReference type="EMBL" id="CP071795">
    <property type="protein sequence ID" value="QTD36451.1"/>
    <property type="molecule type" value="Genomic_DNA"/>
</dbReference>
<organism evidence="7 8">
    <name type="scientific">Polaribacter batillariae</name>
    <dbReference type="NCBI Taxonomy" id="2808900"/>
    <lineage>
        <taxon>Bacteria</taxon>
        <taxon>Pseudomonadati</taxon>
        <taxon>Bacteroidota</taxon>
        <taxon>Flavobacteriia</taxon>
        <taxon>Flavobacteriales</taxon>
        <taxon>Flavobacteriaceae</taxon>
    </lineage>
</organism>
<accession>A0ABX7SU11</accession>
<evidence type="ECO:0000256" key="4">
    <source>
        <dbReference type="ARBA" id="ARBA00023163"/>
    </source>
</evidence>
<dbReference type="Proteomes" id="UP000663935">
    <property type="component" value="Chromosome"/>
</dbReference>
<dbReference type="NCBIfam" id="TIGR02937">
    <property type="entry name" value="sigma70-ECF"/>
    <property type="match status" value="1"/>
</dbReference>
<proteinExistence type="inferred from homology"/>
<dbReference type="SUPFAM" id="SSF88946">
    <property type="entry name" value="Sigma2 domain of RNA polymerase sigma factors"/>
    <property type="match status" value="1"/>
</dbReference>
<protein>
    <submittedName>
        <fullName evidence="7">Sigma-70 family RNA polymerase sigma factor</fullName>
    </submittedName>
</protein>
<dbReference type="PANTHER" id="PTHR43133:SF62">
    <property type="entry name" value="RNA POLYMERASE SIGMA FACTOR SIGZ"/>
    <property type="match status" value="1"/>
</dbReference>
<dbReference type="Gene3D" id="1.10.1740.10">
    <property type="match status" value="1"/>
</dbReference>
<dbReference type="Gene3D" id="1.10.10.10">
    <property type="entry name" value="Winged helix-like DNA-binding domain superfamily/Winged helix DNA-binding domain"/>
    <property type="match status" value="1"/>
</dbReference>
<keyword evidence="2" id="KW-0805">Transcription regulation</keyword>
<comment type="similarity">
    <text evidence="1">Belongs to the sigma-70 factor family. ECF subfamily.</text>
</comment>